<organism evidence="3 4">
    <name type="scientific">Longivirga aurantiaca</name>
    <dbReference type="NCBI Taxonomy" id="1837743"/>
    <lineage>
        <taxon>Bacteria</taxon>
        <taxon>Bacillati</taxon>
        <taxon>Actinomycetota</taxon>
        <taxon>Actinomycetes</taxon>
        <taxon>Sporichthyales</taxon>
        <taxon>Sporichthyaceae</taxon>
        <taxon>Longivirga</taxon>
    </lineage>
</organism>
<dbReference type="PANTHER" id="PTHR42760:SF133">
    <property type="entry name" value="3-OXOACYL-[ACYL-CARRIER-PROTEIN] REDUCTASE"/>
    <property type="match status" value="1"/>
</dbReference>
<evidence type="ECO:0000313" key="3">
    <source>
        <dbReference type="EMBL" id="MFC6236394.1"/>
    </source>
</evidence>
<evidence type="ECO:0000256" key="1">
    <source>
        <dbReference type="ARBA" id="ARBA00006484"/>
    </source>
</evidence>
<comment type="caution">
    <text evidence="3">The sequence shown here is derived from an EMBL/GenBank/DDBJ whole genome shotgun (WGS) entry which is preliminary data.</text>
</comment>
<dbReference type="GO" id="GO:0016491">
    <property type="term" value="F:oxidoreductase activity"/>
    <property type="evidence" value="ECO:0007669"/>
    <property type="project" value="UniProtKB-KW"/>
</dbReference>
<proteinExistence type="inferred from homology"/>
<dbReference type="SUPFAM" id="SSF51735">
    <property type="entry name" value="NAD(P)-binding Rossmann-fold domains"/>
    <property type="match status" value="1"/>
</dbReference>
<protein>
    <submittedName>
        <fullName evidence="3">SDR family NAD(P)-dependent oxidoreductase</fullName>
        <ecNumber evidence="3">1.1.1.-</ecNumber>
    </submittedName>
</protein>
<gene>
    <name evidence="3" type="ORF">ACFQGU_00770</name>
</gene>
<sequence length="259" mass="26660">MAGTSRIELELSGATALVTGAASGIGLATTRMLGAAGVRVLAVDVAAGLEDSVRDLVTAGCDVVAVRHDITDEEGLVAALEAAGADGLAYVANCAGIHQQRSFDDITLDEWRRMLEVNLLGAFAVTRAAARWLRASGGGAVVNVTSTEAERVIALVNPDAVPHYAASKAALAMLTRSEAHALAAYGIRVNAVAPGFVATPMTRGNHDASDLPEPARARALIQRYAEPQEIAVAVCFLLSDGAGFITGTTLHVDGGYLVT</sequence>
<dbReference type="EMBL" id="JBHSTI010000002">
    <property type="protein sequence ID" value="MFC6236394.1"/>
    <property type="molecule type" value="Genomic_DNA"/>
</dbReference>
<dbReference type="Proteomes" id="UP001596138">
    <property type="component" value="Unassembled WGS sequence"/>
</dbReference>
<name>A0ABW1SWI1_9ACTN</name>
<keyword evidence="2 3" id="KW-0560">Oxidoreductase</keyword>
<keyword evidence="4" id="KW-1185">Reference proteome</keyword>
<dbReference type="PRINTS" id="PR00081">
    <property type="entry name" value="GDHRDH"/>
</dbReference>
<dbReference type="Gene3D" id="3.40.50.720">
    <property type="entry name" value="NAD(P)-binding Rossmann-like Domain"/>
    <property type="match status" value="1"/>
</dbReference>
<comment type="similarity">
    <text evidence="1">Belongs to the short-chain dehydrogenases/reductases (SDR) family.</text>
</comment>
<dbReference type="InterPro" id="IPR002347">
    <property type="entry name" value="SDR_fam"/>
</dbReference>
<reference evidence="4" key="1">
    <citation type="journal article" date="2019" name="Int. J. Syst. Evol. Microbiol.">
        <title>The Global Catalogue of Microorganisms (GCM) 10K type strain sequencing project: providing services to taxonomists for standard genome sequencing and annotation.</title>
        <authorList>
            <consortium name="The Broad Institute Genomics Platform"/>
            <consortium name="The Broad Institute Genome Sequencing Center for Infectious Disease"/>
            <person name="Wu L."/>
            <person name="Ma J."/>
        </authorList>
    </citation>
    <scope>NUCLEOTIDE SEQUENCE [LARGE SCALE GENOMIC DNA]</scope>
    <source>
        <strain evidence="4">CGMCC 4.7317</strain>
    </source>
</reference>
<dbReference type="Pfam" id="PF13561">
    <property type="entry name" value="adh_short_C2"/>
    <property type="match status" value="1"/>
</dbReference>
<dbReference type="PRINTS" id="PR00080">
    <property type="entry name" value="SDRFAMILY"/>
</dbReference>
<dbReference type="CDD" id="cd05233">
    <property type="entry name" value="SDR_c"/>
    <property type="match status" value="1"/>
</dbReference>
<dbReference type="EC" id="1.1.1.-" evidence="3"/>
<evidence type="ECO:0000313" key="4">
    <source>
        <dbReference type="Proteomes" id="UP001596138"/>
    </source>
</evidence>
<dbReference type="RefSeq" id="WP_386763440.1">
    <property type="nucleotide sequence ID" value="NZ_JBHSTI010000002.1"/>
</dbReference>
<accession>A0ABW1SWI1</accession>
<evidence type="ECO:0000256" key="2">
    <source>
        <dbReference type="ARBA" id="ARBA00023002"/>
    </source>
</evidence>
<dbReference type="InterPro" id="IPR036291">
    <property type="entry name" value="NAD(P)-bd_dom_sf"/>
</dbReference>
<dbReference type="PANTHER" id="PTHR42760">
    <property type="entry name" value="SHORT-CHAIN DEHYDROGENASES/REDUCTASES FAMILY MEMBER"/>
    <property type="match status" value="1"/>
</dbReference>